<dbReference type="AlphaFoldDB" id="A0A444J528"/>
<dbReference type="Proteomes" id="UP000287853">
    <property type="component" value="Unassembled WGS sequence"/>
</dbReference>
<sequence length="150" mass="17209">MQARQNASYRLRGIIFYDGINNEPPFHVKDRLHIGGNRQVSGAEITCLTVEPLDDSDKNEEERNNLLRFQHLRCDPANSSLALTGELERIVLRRTRSANGEKSDGFGQHFVDWGIHLAPGWKEALEHQYKPTFDKNGEFRHGTVQPKWSI</sequence>
<reference evidence="1 2" key="1">
    <citation type="submission" date="2017-01" db="EMBL/GenBank/DDBJ databases">
        <title>The cable genome- insights into the physiology and evolution of filamentous bacteria capable of sulfide oxidation via long distance electron transfer.</title>
        <authorList>
            <person name="Schreiber L."/>
            <person name="Bjerg J.T."/>
            <person name="Boggild A."/>
            <person name="Van De Vossenberg J."/>
            <person name="Meysman F."/>
            <person name="Nielsen L.P."/>
            <person name="Schramm A."/>
            <person name="Kjeldsen K.U."/>
        </authorList>
    </citation>
    <scope>NUCLEOTIDE SEQUENCE [LARGE SCALE GENOMIC DNA]</scope>
    <source>
        <strain evidence="1">MCF</strain>
    </source>
</reference>
<organism evidence="1 2">
    <name type="scientific">Candidatus Electrothrix aarhusensis</name>
    <dbReference type="NCBI Taxonomy" id="1859131"/>
    <lineage>
        <taxon>Bacteria</taxon>
        <taxon>Pseudomonadati</taxon>
        <taxon>Thermodesulfobacteriota</taxon>
        <taxon>Desulfobulbia</taxon>
        <taxon>Desulfobulbales</taxon>
        <taxon>Desulfobulbaceae</taxon>
        <taxon>Candidatus Electrothrix</taxon>
    </lineage>
</organism>
<name>A0A444J528_9BACT</name>
<accession>A0A444J528</accession>
<keyword evidence="2" id="KW-1185">Reference proteome</keyword>
<dbReference type="EMBL" id="MTKO01000005">
    <property type="protein sequence ID" value="RWX48176.1"/>
    <property type="molecule type" value="Genomic_DNA"/>
</dbReference>
<proteinExistence type="predicted"/>
<gene>
    <name evidence="1" type="ORF">H206_05296</name>
</gene>
<comment type="caution">
    <text evidence="1">The sequence shown here is derived from an EMBL/GenBank/DDBJ whole genome shotgun (WGS) entry which is preliminary data.</text>
</comment>
<evidence type="ECO:0000313" key="1">
    <source>
        <dbReference type="EMBL" id="RWX48176.1"/>
    </source>
</evidence>
<protein>
    <submittedName>
        <fullName evidence="1">Uncharacterized protein</fullName>
    </submittedName>
</protein>
<evidence type="ECO:0000313" key="2">
    <source>
        <dbReference type="Proteomes" id="UP000287853"/>
    </source>
</evidence>